<dbReference type="InterPro" id="IPR023753">
    <property type="entry name" value="FAD/NAD-binding_dom"/>
</dbReference>
<evidence type="ECO:0000259" key="7">
    <source>
        <dbReference type="Pfam" id="PF07992"/>
    </source>
</evidence>
<comment type="cofactor">
    <cofactor evidence="4">
        <name>FAD</name>
        <dbReference type="ChEBI" id="CHEBI:57692"/>
    </cofactor>
    <text evidence="4">Binds 1 FAD per subunit.</text>
</comment>
<feature type="binding site" evidence="4">
    <location>
        <position position="304"/>
    </location>
    <ligand>
        <name>FAD</name>
        <dbReference type="ChEBI" id="CHEBI:57692"/>
    </ligand>
</feature>
<comment type="caution">
    <text evidence="8">The sequence shown here is derived from an EMBL/GenBank/DDBJ whole genome shotgun (WGS) entry which is preliminary data.</text>
</comment>
<reference evidence="8 9" key="1">
    <citation type="submission" date="2019-03" db="EMBL/GenBank/DDBJ databases">
        <title>Genomic Encyclopedia of Type Strains, Phase IV (KMG-IV): sequencing the most valuable type-strain genomes for metagenomic binning, comparative biology and taxonomic classification.</title>
        <authorList>
            <person name="Goeker M."/>
        </authorList>
    </citation>
    <scope>NUCLEOTIDE SEQUENCE [LARGE SCALE GENOMIC DNA]</scope>
    <source>
        <strain evidence="8 9">DSM 19610</strain>
    </source>
</reference>
<keyword evidence="3 4" id="KW-0274">FAD</keyword>
<feature type="binding site" evidence="4">
    <location>
        <begin position="173"/>
        <end position="180"/>
    </location>
    <ligand>
        <name>NAD(+)</name>
        <dbReference type="ChEBI" id="CHEBI:57540"/>
    </ligand>
</feature>
<feature type="binding site" evidence="4">
    <location>
        <position position="51"/>
    </location>
    <ligand>
        <name>FAD</name>
        <dbReference type="ChEBI" id="CHEBI:57692"/>
    </ligand>
</feature>
<dbReference type="GO" id="GO:0000166">
    <property type="term" value="F:nucleotide binding"/>
    <property type="evidence" value="ECO:0007669"/>
    <property type="project" value="UniProtKB-KW"/>
</dbReference>
<proteinExistence type="inferred from homology"/>
<gene>
    <name evidence="8" type="ORF">DFR30_1269</name>
</gene>
<sequence length="450" mass="47684">MAQQFDLVVIGSGTAATVSATHCRKAGWSVAVVDHRPYGGTCALRGCDPKKMLVAAAEVMDGIARMADVNVIQGKASIDWAALQRFKRSFTDPVPARREQMLQEQGISTFHGKACFTGIRQVQIGAETLDAKHIVIAAGAEPAPLPVDGAGHLMLSDAFLELETLPQRLVFVGGGFIGFEFAHVAARAGADVVILNRGPHPLKQFDPDLVAALVERTQALGIRVLCNHEVRAVEQTSDGYTVRAASPDGKAVFEAVNVIHSGGRVPAVSDLDLEAANIAHEGLRILRNDFFQSTSNPAVYVVGDAGAPPLPLTPVAALEAGAAAANLLEGNHATVDYTGIPTAVFTEPVLARVGLLEAEAKAHGLRYRVKHETVPGWYSARRINESCYAFKVLVEDGSERVLGAHVVGPGAVEIINLFGLAMRTGLKATDLAYATFTYPTSASDLESMLP</sequence>
<evidence type="ECO:0000256" key="4">
    <source>
        <dbReference type="PIRSR" id="PIRSR000350-3"/>
    </source>
</evidence>
<comment type="similarity">
    <text evidence="1">Belongs to the class-I pyridine nucleotide-disulfide oxidoreductase family.</text>
</comment>
<dbReference type="RefSeq" id="WP_132971842.1">
    <property type="nucleotide sequence ID" value="NZ_SMFX01000001.1"/>
</dbReference>
<evidence type="ECO:0000313" key="8">
    <source>
        <dbReference type="EMBL" id="TCK18010.1"/>
    </source>
</evidence>
<keyword evidence="9" id="KW-1185">Reference proteome</keyword>
<protein>
    <submittedName>
        <fullName evidence="8">Glutathione reductase (NADPH)</fullName>
    </submittedName>
</protein>
<dbReference type="Pfam" id="PF02852">
    <property type="entry name" value="Pyr_redox_dim"/>
    <property type="match status" value="1"/>
</dbReference>
<evidence type="ECO:0000256" key="5">
    <source>
        <dbReference type="PIRSR" id="PIRSR000350-4"/>
    </source>
</evidence>
<dbReference type="PIRSF" id="PIRSF000350">
    <property type="entry name" value="Mercury_reductase_MerA"/>
    <property type="match status" value="1"/>
</dbReference>
<feature type="domain" description="FAD/NAD(P)-binding" evidence="7">
    <location>
        <begin position="5"/>
        <end position="316"/>
    </location>
</feature>
<keyword evidence="4" id="KW-0520">NAD</keyword>
<evidence type="ECO:0000256" key="1">
    <source>
        <dbReference type="ARBA" id="ARBA00007532"/>
    </source>
</evidence>
<organism evidence="8 9">
    <name type="scientific">Thiogranum longum</name>
    <dbReference type="NCBI Taxonomy" id="1537524"/>
    <lineage>
        <taxon>Bacteria</taxon>
        <taxon>Pseudomonadati</taxon>
        <taxon>Pseudomonadota</taxon>
        <taxon>Gammaproteobacteria</taxon>
        <taxon>Chromatiales</taxon>
        <taxon>Ectothiorhodospiraceae</taxon>
        <taxon>Thiogranum</taxon>
    </lineage>
</organism>
<evidence type="ECO:0000256" key="2">
    <source>
        <dbReference type="ARBA" id="ARBA00022630"/>
    </source>
</evidence>
<feature type="binding site" evidence="4">
    <location>
        <position position="263"/>
    </location>
    <ligand>
        <name>NAD(+)</name>
        <dbReference type="ChEBI" id="CHEBI:57540"/>
    </ligand>
</feature>
<dbReference type="AlphaFoldDB" id="A0A4R1HCR8"/>
<dbReference type="SUPFAM" id="SSF55424">
    <property type="entry name" value="FAD/NAD-linked reductases, dimerisation (C-terminal) domain"/>
    <property type="match status" value="1"/>
</dbReference>
<dbReference type="Pfam" id="PF07992">
    <property type="entry name" value="Pyr_redox_2"/>
    <property type="match status" value="1"/>
</dbReference>
<accession>A0A4R1HCR8</accession>
<keyword evidence="2" id="KW-0285">Flavoprotein</keyword>
<evidence type="ECO:0000313" key="9">
    <source>
        <dbReference type="Proteomes" id="UP000295707"/>
    </source>
</evidence>
<dbReference type="GO" id="GO:0016491">
    <property type="term" value="F:oxidoreductase activity"/>
    <property type="evidence" value="ECO:0007669"/>
    <property type="project" value="InterPro"/>
</dbReference>
<keyword evidence="4" id="KW-0547">Nucleotide-binding</keyword>
<dbReference type="PANTHER" id="PTHR43014:SF5">
    <property type="entry name" value="GLUTATHIONE REDUCTASE (NADPH)"/>
    <property type="match status" value="1"/>
</dbReference>
<name>A0A4R1HCR8_9GAMM</name>
<dbReference type="Proteomes" id="UP000295707">
    <property type="component" value="Unassembled WGS sequence"/>
</dbReference>
<dbReference type="PANTHER" id="PTHR43014">
    <property type="entry name" value="MERCURIC REDUCTASE"/>
    <property type="match status" value="1"/>
</dbReference>
<dbReference type="EMBL" id="SMFX01000001">
    <property type="protein sequence ID" value="TCK18010.1"/>
    <property type="molecule type" value="Genomic_DNA"/>
</dbReference>
<dbReference type="InterPro" id="IPR004099">
    <property type="entry name" value="Pyr_nucl-diS_OxRdtase_dimer"/>
</dbReference>
<dbReference type="PRINTS" id="PR00411">
    <property type="entry name" value="PNDRDTASEI"/>
</dbReference>
<dbReference type="InterPro" id="IPR036188">
    <property type="entry name" value="FAD/NAD-bd_sf"/>
</dbReference>
<dbReference type="SUPFAM" id="SSF51905">
    <property type="entry name" value="FAD/NAD(P)-binding domain"/>
    <property type="match status" value="1"/>
</dbReference>
<evidence type="ECO:0000256" key="3">
    <source>
        <dbReference type="ARBA" id="ARBA00022827"/>
    </source>
</evidence>
<dbReference type="Gene3D" id="3.50.50.60">
    <property type="entry name" value="FAD/NAD(P)-binding domain"/>
    <property type="match status" value="2"/>
</dbReference>
<dbReference type="Gene3D" id="3.30.390.30">
    <property type="match status" value="1"/>
</dbReference>
<dbReference type="InterPro" id="IPR016156">
    <property type="entry name" value="FAD/NAD-linked_Rdtase_dimer_sf"/>
</dbReference>
<dbReference type="InterPro" id="IPR001100">
    <property type="entry name" value="Pyr_nuc-diS_OxRdtase"/>
</dbReference>
<feature type="domain" description="Pyridine nucleotide-disulphide oxidoreductase dimerisation" evidence="6">
    <location>
        <begin position="340"/>
        <end position="445"/>
    </location>
</feature>
<dbReference type="OrthoDB" id="9800167at2"/>
<evidence type="ECO:0000259" key="6">
    <source>
        <dbReference type="Pfam" id="PF02852"/>
    </source>
</evidence>
<feature type="disulfide bond" description="Redox-active" evidence="5">
    <location>
        <begin position="42"/>
        <end position="47"/>
    </location>
</feature>
<dbReference type="PRINTS" id="PR00368">
    <property type="entry name" value="FADPNR"/>
</dbReference>